<dbReference type="GO" id="GO:0005886">
    <property type="term" value="C:plasma membrane"/>
    <property type="evidence" value="ECO:0007669"/>
    <property type="project" value="TreeGrafter"/>
</dbReference>
<dbReference type="InterPro" id="IPR005467">
    <property type="entry name" value="His_kinase_dom"/>
</dbReference>
<dbReference type="SUPFAM" id="SSF55874">
    <property type="entry name" value="ATPase domain of HSP90 chaperone/DNA topoisomerase II/histidine kinase"/>
    <property type="match status" value="1"/>
</dbReference>
<dbReference type="Pfam" id="PF02518">
    <property type="entry name" value="HATPase_c"/>
    <property type="match status" value="1"/>
</dbReference>
<dbReference type="EMBL" id="NIRR01000001">
    <property type="protein sequence ID" value="OWP65152.1"/>
    <property type="molecule type" value="Genomic_DNA"/>
</dbReference>
<dbReference type="InterPro" id="IPR050428">
    <property type="entry name" value="TCS_sensor_his_kinase"/>
</dbReference>
<dbReference type="PANTHER" id="PTHR45436:SF5">
    <property type="entry name" value="SENSOR HISTIDINE KINASE TRCS"/>
    <property type="match status" value="1"/>
</dbReference>
<dbReference type="InterPro" id="IPR003594">
    <property type="entry name" value="HATPase_dom"/>
</dbReference>
<dbReference type="PANTHER" id="PTHR45436">
    <property type="entry name" value="SENSOR HISTIDINE KINASE YKOH"/>
    <property type="match status" value="1"/>
</dbReference>
<dbReference type="InterPro" id="IPR036097">
    <property type="entry name" value="HisK_dim/P_sf"/>
</dbReference>
<evidence type="ECO:0000256" key="7">
    <source>
        <dbReference type="ARBA" id="ARBA00022777"/>
    </source>
</evidence>
<evidence type="ECO:0000256" key="6">
    <source>
        <dbReference type="ARBA" id="ARBA00022692"/>
    </source>
</evidence>
<evidence type="ECO:0000259" key="11">
    <source>
        <dbReference type="PROSITE" id="PS50109"/>
    </source>
</evidence>
<keyword evidence="9 10" id="KW-0472">Membrane</keyword>
<gene>
    <name evidence="12" type="ORF">CDA63_02010</name>
</gene>
<dbReference type="Gene3D" id="1.10.287.130">
    <property type="match status" value="1"/>
</dbReference>
<keyword evidence="13" id="KW-1185">Reference proteome</keyword>
<dbReference type="PROSITE" id="PS50109">
    <property type="entry name" value="HIS_KIN"/>
    <property type="match status" value="1"/>
</dbReference>
<keyword evidence="7" id="KW-0418">Kinase</keyword>
<evidence type="ECO:0000256" key="2">
    <source>
        <dbReference type="ARBA" id="ARBA00004370"/>
    </source>
</evidence>
<dbReference type="CDD" id="cd00075">
    <property type="entry name" value="HATPase"/>
    <property type="match status" value="1"/>
</dbReference>
<dbReference type="AlphaFoldDB" id="A0A246FQY8"/>
<comment type="catalytic activity">
    <reaction evidence="1">
        <text>ATP + protein L-histidine = ADP + protein N-phospho-L-histidine.</text>
        <dbReference type="EC" id="2.7.13.3"/>
    </reaction>
</comment>
<organism evidence="12 13">
    <name type="scientific">Hymenobacter amundsenii</name>
    <dbReference type="NCBI Taxonomy" id="2006685"/>
    <lineage>
        <taxon>Bacteria</taxon>
        <taxon>Pseudomonadati</taxon>
        <taxon>Bacteroidota</taxon>
        <taxon>Cytophagia</taxon>
        <taxon>Cytophagales</taxon>
        <taxon>Hymenobacteraceae</taxon>
        <taxon>Hymenobacter</taxon>
    </lineage>
</organism>
<dbReference type="Gene3D" id="3.30.565.10">
    <property type="entry name" value="Histidine kinase-like ATPase, C-terminal domain"/>
    <property type="match status" value="1"/>
</dbReference>
<evidence type="ECO:0000256" key="5">
    <source>
        <dbReference type="ARBA" id="ARBA00022679"/>
    </source>
</evidence>
<evidence type="ECO:0000313" key="13">
    <source>
        <dbReference type="Proteomes" id="UP000197277"/>
    </source>
</evidence>
<dbReference type="InterPro" id="IPR004358">
    <property type="entry name" value="Sig_transdc_His_kin-like_C"/>
</dbReference>
<evidence type="ECO:0000313" key="12">
    <source>
        <dbReference type="EMBL" id="OWP65152.1"/>
    </source>
</evidence>
<reference evidence="12 13" key="1">
    <citation type="submission" date="2017-06" db="EMBL/GenBank/DDBJ databases">
        <title>Hymenobacter amundsenii sp. nov. isolated from regoliths in Antarctica.</title>
        <authorList>
            <person name="Sedlacek I."/>
            <person name="Kralova S."/>
            <person name="Pantucek R."/>
            <person name="Svec P."/>
            <person name="Holochova P."/>
            <person name="Stankova E."/>
            <person name="Vrbovska V."/>
            <person name="Busse H.-J."/>
        </authorList>
    </citation>
    <scope>NUCLEOTIDE SEQUENCE [LARGE SCALE GENOMIC DNA]</scope>
    <source>
        <strain evidence="12 13">CCM 8682</strain>
    </source>
</reference>
<evidence type="ECO:0000256" key="10">
    <source>
        <dbReference type="SAM" id="Phobius"/>
    </source>
</evidence>
<keyword evidence="4" id="KW-0597">Phosphoprotein</keyword>
<feature type="domain" description="Histidine kinase" evidence="11">
    <location>
        <begin position="260"/>
        <end position="473"/>
    </location>
</feature>
<sequence length="473" mass="53502">MLRLRGRQIKHDSIIANQTLSNPSSLTQHGMRLEAKLALFNALSKLLLVLLGVVVIPPIVGRVAVSHTDERLQEKRQEVLDLIRRDGILTFVQGEEYADYNILKQEYITLTALPNTPQAQHAPHPPRIFVEPRQVDNQIEDFRILSQQFSSNGRNYRLEIGSSLATVELLTATLRRMALWVLVIGAALTIFTDAAFAHYLLQPLHRLIARKLEGVHHPSAFSYEPLTTTTTDFRRLDDSLNEMMRLIQSAFEKEREFMSNVSHELLTPVSILQSRFENMLQDPELGHAYSLKIVDSQKTLYRLRNTVKTLLLIANIENEQYLREDTVSLAAVLADVTNELDDRLAQREVHLLEDLRPDYVLPRANRTLLFTLLFNLISNAIKYNRWGGSITVTGRPHPQGGYRLAVTDTGPGIAAQHLPHLFDRFRRFQGGASAPEGYGLGLPIAKTIAEFHKAPLTVESEEGQGTTFALWFP</sequence>
<dbReference type="SMART" id="SM00388">
    <property type="entry name" value="HisKA"/>
    <property type="match status" value="1"/>
</dbReference>
<dbReference type="CDD" id="cd00082">
    <property type="entry name" value="HisKA"/>
    <property type="match status" value="1"/>
</dbReference>
<keyword evidence="5" id="KW-0808">Transferase</keyword>
<dbReference type="PRINTS" id="PR00344">
    <property type="entry name" value="BCTRLSENSOR"/>
</dbReference>
<evidence type="ECO:0000256" key="4">
    <source>
        <dbReference type="ARBA" id="ARBA00022553"/>
    </source>
</evidence>
<dbReference type="SMART" id="SM00387">
    <property type="entry name" value="HATPase_c"/>
    <property type="match status" value="1"/>
</dbReference>
<protein>
    <recommendedName>
        <fullName evidence="3">histidine kinase</fullName>
        <ecNumber evidence="3">2.7.13.3</ecNumber>
    </recommendedName>
</protein>
<comment type="caution">
    <text evidence="12">The sequence shown here is derived from an EMBL/GenBank/DDBJ whole genome shotgun (WGS) entry which is preliminary data.</text>
</comment>
<evidence type="ECO:0000256" key="8">
    <source>
        <dbReference type="ARBA" id="ARBA00022989"/>
    </source>
</evidence>
<accession>A0A246FQY8</accession>
<dbReference type="SUPFAM" id="SSF47384">
    <property type="entry name" value="Homodimeric domain of signal transducing histidine kinase"/>
    <property type="match status" value="1"/>
</dbReference>
<keyword evidence="8 10" id="KW-1133">Transmembrane helix</keyword>
<dbReference type="InterPro" id="IPR036890">
    <property type="entry name" value="HATPase_C_sf"/>
</dbReference>
<evidence type="ECO:0000256" key="1">
    <source>
        <dbReference type="ARBA" id="ARBA00000085"/>
    </source>
</evidence>
<dbReference type="Proteomes" id="UP000197277">
    <property type="component" value="Unassembled WGS sequence"/>
</dbReference>
<keyword evidence="6 10" id="KW-0812">Transmembrane</keyword>
<dbReference type="EC" id="2.7.13.3" evidence="3"/>
<dbReference type="GO" id="GO:0000155">
    <property type="term" value="F:phosphorelay sensor kinase activity"/>
    <property type="evidence" value="ECO:0007669"/>
    <property type="project" value="InterPro"/>
</dbReference>
<evidence type="ECO:0000256" key="9">
    <source>
        <dbReference type="ARBA" id="ARBA00023136"/>
    </source>
</evidence>
<feature type="transmembrane region" description="Helical" evidence="10">
    <location>
        <begin position="38"/>
        <end position="60"/>
    </location>
</feature>
<dbReference type="OrthoDB" id="1522504at2"/>
<evidence type="ECO:0000256" key="3">
    <source>
        <dbReference type="ARBA" id="ARBA00012438"/>
    </source>
</evidence>
<dbReference type="InterPro" id="IPR003661">
    <property type="entry name" value="HisK_dim/P_dom"/>
</dbReference>
<comment type="subcellular location">
    <subcellularLocation>
        <location evidence="2">Membrane</location>
    </subcellularLocation>
</comment>
<proteinExistence type="predicted"/>
<feature type="transmembrane region" description="Helical" evidence="10">
    <location>
        <begin position="177"/>
        <end position="201"/>
    </location>
</feature>
<name>A0A246FQY8_9BACT</name>